<dbReference type="AlphaFoldDB" id="A0A811QFZ1"/>
<evidence type="ECO:0000256" key="4">
    <source>
        <dbReference type="ARBA" id="ARBA00023136"/>
    </source>
</evidence>
<gene>
    <name evidence="7" type="ORF">NCGR_LOCUS38312</name>
</gene>
<dbReference type="GO" id="GO:0098542">
    <property type="term" value="P:defense response to other organism"/>
    <property type="evidence" value="ECO:0007669"/>
    <property type="project" value="InterPro"/>
</dbReference>
<dbReference type="Proteomes" id="UP000604825">
    <property type="component" value="Unassembled WGS sequence"/>
</dbReference>
<evidence type="ECO:0000256" key="2">
    <source>
        <dbReference type="ARBA" id="ARBA00022692"/>
    </source>
</evidence>
<comment type="caution">
    <text evidence="7">The sequence shown here is derived from an EMBL/GenBank/DDBJ whole genome shotgun (WGS) entry which is preliminary data.</text>
</comment>
<protein>
    <recommendedName>
        <fullName evidence="6">Late embryogenesis abundant protein LEA-2 subgroup domain-containing protein</fullName>
    </recommendedName>
</protein>
<feature type="domain" description="Late embryogenesis abundant protein LEA-2 subgroup" evidence="6">
    <location>
        <begin position="76"/>
        <end position="181"/>
    </location>
</feature>
<keyword evidence="4 5" id="KW-0472">Membrane</keyword>
<proteinExistence type="predicted"/>
<dbReference type="PANTHER" id="PTHR31415:SF167">
    <property type="entry name" value="VAMP PROTEIN SEC22"/>
    <property type="match status" value="1"/>
</dbReference>
<evidence type="ECO:0000313" key="8">
    <source>
        <dbReference type="Proteomes" id="UP000604825"/>
    </source>
</evidence>
<dbReference type="InterPro" id="IPR044839">
    <property type="entry name" value="NDR1-like"/>
</dbReference>
<reference evidence="7" key="1">
    <citation type="submission" date="2020-10" db="EMBL/GenBank/DDBJ databases">
        <authorList>
            <person name="Han B."/>
            <person name="Lu T."/>
            <person name="Zhao Q."/>
            <person name="Huang X."/>
            <person name="Zhao Y."/>
        </authorList>
    </citation>
    <scope>NUCLEOTIDE SEQUENCE</scope>
</reference>
<dbReference type="OrthoDB" id="1426517at2759"/>
<dbReference type="Pfam" id="PF03168">
    <property type="entry name" value="LEA_2"/>
    <property type="match status" value="1"/>
</dbReference>
<dbReference type="GO" id="GO:0009506">
    <property type="term" value="C:plasmodesma"/>
    <property type="evidence" value="ECO:0007669"/>
    <property type="project" value="TreeGrafter"/>
</dbReference>
<accession>A0A811QFZ1</accession>
<name>A0A811QFZ1_9POAL</name>
<keyword evidence="3 5" id="KW-1133">Transmembrane helix</keyword>
<dbReference type="EMBL" id="CAJGYO010000009">
    <property type="protein sequence ID" value="CAD6254710.1"/>
    <property type="molecule type" value="Genomic_DNA"/>
</dbReference>
<dbReference type="GO" id="GO:0005886">
    <property type="term" value="C:plasma membrane"/>
    <property type="evidence" value="ECO:0007669"/>
    <property type="project" value="TreeGrafter"/>
</dbReference>
<dbReference type="InterPro" id="IPR004864">
    <property type="entry name" value="LEA_2"/>
</dbReference>
<evidence type="ECO:0000256" key="1">
    <source>
        <dbReference type="ARBA" id="ARBA00004167"/>
    </source>
</evidence>
<keyword evidence="2 5" id="KW-0812">Transmembrane</keyword>
<evidence type="ECO:0000256" key="3">
    <source>
        <dbReference type="ARBA" id="ARBA00022989"/>
    </source>
</evidence>
<sequence>MGKDCGNHADDDFRQSCRRLLLILLTLALLAGVIALIIYLVLRPTHPRFYLQDASLRQLDLTNGSAPLLSTTAQVTLASRNPNARVGVYYDRLDVSASYKYQQVTLNSRLQPAPLYQGHGDVDVWSPVLAGPGVPFAPFLADALRKDIAAGYLVLQVRIDGRVRWKVGSWVSGHYHIFVTCPAYFISAGAGSGYGGAVGAHGLRFQTATYCRVEV</sequence>
<keyword evidence="8" id="KW-1185">Reference proteome</keyword>
<evidence type="ECO:0000313" key="7">
    <source>
        <dbReference type="EMBL" id="CAD6254710.1"/>
    </source>
</evidence>
<dbReference type="PANTHER" id="PTHR31415">
    <property type="entry name" value="OS05G0367900 PROTEIN"/>
    <property type="match status" value="1"/>
</dbReference>
<organism evidence="7 8">
    <name type="scientific">Miscanthus lutarioriparius</name>
    <dbReference type="NCBI Taxonomy" id="422564"/>
    <lineage>
        <taxon>Eukaryota</taxon>
        <taxon>Viridiplantae</taxon>
        <taxon>Streptophyta</taxon>
        <taxon>Embryophyta</taxon>
        <taxon>Tracheophyta</taxon>
        <taxon>Spermatophyta</taxon>
        <taxon>Magnoliopsida</taxon>
        <taxon>Liliopsida</taxon>
        <taxon>Poales</taxon>
        <taxon>Poaceae</taxon>
        <taxon>PACMAD clade</taxon>
        <taxon>Panicoideae</taxon>
        <taxon>Andropogonodae</taxon>
        <taxon>Andropogoneae</taxon>
        <taxon>Saccharinae</taxon>
        <taxon>Miscanthus</taxon>
    </lineage>
</organism>
<feature type="transmembrane region" description="Helical" evidence="5">
    <location>
        <begin position="20"/>
        <end position="42"/>
    </location>
</feature>
<evidence type="ECO:0000259" key="6">
    <source>
        <dbReference type="Pfam" id="PF03168"/>
    </source>
</evidence>
<comment type="subcellular location">
    <subcellularLocation>
        <location evidence="1">Membrane</location>
        <topology evidence="1">Single-pass membrane protein</topology>
    </subcellularLocation>
</comment>
<evidence type="ECO:0000256" key="5">
    <source>
        <dbReference type="SAM" id="Phobius"/>
    </source>
</evidence>